<dbReference type="SUPFAM" id="SSF46785">
    <property type="entry name" value="Winged helix' DNA-binding domain"/>
    <property type="match status" value="1"/>
</dbReference>
<feature type="transmembrane region" description="Helical" evidence="1">
    <location>
        <begin position="230"/>
        <end position="249"/>
    </location>
</feature>
<dbReference type="AlphaFoldDB" id="R9CDZ4"/>
<dbReference type="Gene3D" id="1.10.10.10">
    <property type="entry name" value="Winged helix-like DNA-binding domain superfamily/Winged helix DNA-binding domain"/>
    <property type="match status" value="1"/>
</dbReference>
<keyword evidence="1" id="KW-0812">Transmembrane</keyword>
<accession>R9CDZ4</accession>
<gene>
    <name evidence="3" type="ORF">A500_09965</name>
</gene>
<keyword evidence="1" id="KW-1133">Transmembrane helix</keyword>
<dbReference type="Pfam" id="PF11193">
    <property type="entry name" value="DUF2812"/>
    <property type="match status" value="1"/>
</dbReference>
<name>R9CDZ4_9CLOT</name>
<dbReference type="EMBL" id="ASRV01000124">
    <property type="protein sequence ID" value="EOR25421.1"/>
    <property type="molecule type" value="Genomic_DNA"/>
</dbReference>
<evidence type="ECO:0000313" key="4">
    <source>
        <dbReference type="Proteomes" id="UP000013988"/>
    </source>
</evidence>
<keyword evidence="4" id="KW-1185">Reference proteome</keyword>
<feature type="domain" description="Transcription regulator PadR N-terminal" evidence="2">
    <location>
        <begin position="22"/>
        <end position="83"/>
    </location>
</feature>
<evidence type="ECO:0000256" key="1">
    <source>
        <dbReference type="SAM" id="Phobius"/>
    </source>
</evidence>
<reference evidence="3 4" key="1">
    <citation type="submission" date="2013-03" db="EMBL/GenBank/DDBJ databases">
        <title>Whole genome shotgun sequencing of Clostridium sartagoforme AAU1.</title>
        <authorList>
            <person name="Joshi C.G."/>
            <person name="Duggirala S.M."/>
            <person name="Nathani N.M."/>
            <person name="Bhatt V.D."/>
            <person name="Patel A.K."/>
            <person name="Pandya P.R."/>
            <person name="KaPatel J.A."/>
        </authorList>
    </citation>
    <scope>NUCLEOTIDE SEQUENCE [LARGE SCALE GENOMIC DNA]</scope>
    <source>
        <strain evidence="3 4">AAU1</strain>
    </source>
</reference>
<dbReference type="InterPro" id="IPR005149">
    <property type="entry name" value="Tscrpt_reg_PadR_N"/>
</dbReference>
<protein>
    <recommendedName>
        <fullName evidence="2">Transcription regulator PadR N-terminal domain-containing protein</fullName>
    </recommendedName>
</protein>
<proteinExistence type="predicted"/>
<dbReference type="Pfam" id="PF03551">
    <property type="entry name" value="PadR"/>
    <property type="match status" value="1"/>
</dbReference>
<comment type="caution">
    <text evidence="3">The sequence shown here is derived from an EMBL/GenBank/DDBJ whole genome shotgun (WGS) entry which is preliminary data.</text>
</comment>
<dbReference type="OrthoDB" id="9814826at2"/>
<organism evidence="3 4">
    <name type="scientific">Clostridium sartagoforme AAU1</name>
    <dbReference type="NCBI Taxonomy" id="1202534"/>
    <lineage>
        <taxon>Bacteria</taxon>
        <taxon>Bacillati</taxon>
        <taxon>Bacillota</taxon>
        <taxon>Clostridia</taxon>
        <taxon>Eubacteriales</taxon>
        <taxon>Clostridiaceae</taxon>
        <taxon>Clostridium</taxon>
    </lineage>
</organism>
<dbReference type="PANTHER" id="PTHR43252:SF5">
    <property type="entry name" value="TRANSCRIPTIONAL REGULATOR, PADR-LIKE FAMILY"/>
    <property type="match status" value="1"/>
</dbReference>
<sequence length="302" mass="35371">MPREQFQNLTEPMYYILISLIEERCGVDIMVSVEELSKGRVNVGPGTLYALLGRFEKEGMIRETEVVGRKRSYIITEKGLEILKDEYERLIMLIKDGKSFLEEFMMIFRNKKWVVFNFLPYEHKSLEDYLEKMALRGWILENIKGYYLKFRKDTPKKLRYSVDVLDSISFMDGKDTDKALEYREYCKEAGWEFVCERNKIQVYCSELDEERIDIHTDEVEKFNTVRKASLKYVLLNLITIICLLLGQYIATIGSYSAHFLANPLGLGTFIFVIIFSLHEIMGLITFLIFNIKGKISINNGKK</sequence>
<dbReference type="InterPro" id="IPR021359">
    <property type="entry name" value="DUF2812"/>
</dbReference>
<dbReference type="PATRIC" id="fig|1202534.3.peg.1983"/>
<evidence type="ECO:0000313" key="3">
    <source>
        <dbReference type="EMBL" id="EOR25421.1"/>
    </source>
</evidence>
<dbReference type="InterPro" id="IPR036388">
    <property type="entry name" value="WH-like_DNA-bd_sf"/>
</dbReference>
<evidence type="ECO:0000259" key="2">
    <source>
        <dbReference type="Pfam" id="PF03551"/>
    </source>
</evidence>
<dbReference type="Proteomes" id="UP000013988">
    <property type="component" value="Unassembled WGS sequence"/>
</dbReference>
<feature type="transmembrane region" description="Helical" evidence="1">
    <location>
        <begin position="269"/>
        <end position="291"/>
    </location>
</feature>
<dbReference type="PANTHER" id="PTHR43252">
    <property type="entry name" value="TRANSCRIPTIONAL REGULATOR YQJI"/>
    <property type="match status" value="1"/>
</dbReference>
<dbReference type="InterPro" id="IPR036390">
    <property type="entry name" value="WH_DNA-bd_sf"/>
</dbReference>
<keyword evidence="1" id="KW-0472">Membrane</keyword>